<dbReference type="Pfam" id="PF00181">
    <property type="entry name" value="Ribosomal_L2_N"/>
    <property type="match status" value="1"/>
</dbReference>
<keyword evidence="3" id="KW-0150">Chloroplast</keyword>
<geneLocation type="mitochondrion" evidence="10"/>
<dbReference type="InterPro" id="IPR008991">
    <property type="entry name" value="Translation_prot_SH3-like_sf"/>
</dbReference>
<dbReference type="PANTHER" id="PTHR13691">
    <property type="entry name" value="RIBOSOMAL PROTEIN L2"/>
    <property type="match status" value="1"/>
</dbReference>
<dbReference type="PROSITE" id="PS00467">
    <property type="entry name" value="RIBOSOMAL_L2"/>
    <property type="match status" value="1"/>
</dbReference>
<evidence type="ECO:0000256" key="4">
    <source>
        <dbReference type="ARBA" id="ARBA00022640"/>
    </source>
</evidence>
<dbReference type="AlphaFoldDB" id="A0A7T8G4T7"/>
<evidence type="ECO:0000259" key="9">
    <source>
        <dbReference type="SMART" id="SM01383"/>
    </source>
</evidence>
<keyword evidence="5 10" id="KW-0689">Ribosomal protein</keyword>
<evidence type="ECO:0000259" key="8">
    <source>
        <dbReference type="SMART" id="SM01382"/>
    </source>
</evidence>
<proteinExistence type="inferred from homology"/>
<evidence type="ECO:0000256" key="1">
    <source>
        <dbReference type="ARBA" id="ARBA00004229"/>
    </source>
</evidence>
<dbReference type="InterPro" id="IPR012340">
    <property type="entry name" value="NA-bd_OB-fold"/>
</dbReference>
<protein>
    <submittedName>
        <fullName evidence="10">Ribosomal protein L2</fullName>
    </submittedName>
</protein>
<dbReference type="Gene3D" id="4.10.950.10">
    <property type="entry name" value="Ribosomal protein L2, domain 3"/>
    <property type="match status" value="1"/>
</dbReference>
<sequence>MSIKIQKPITPSLRNLIQLKYKNLSKKPFLKKLLKIKKKSLGKNNTGQITMYHRGGGVKRKYRKIDFLRKKASTDIVISIEYDPNRTAHVAVIYNSIKKKYRYIIAPRFLKIGDIVKSGSIAEHKLGHSLELSNIAIGTFIHNISNKKDGKSLYVRTAGNFAKLIEKNINFCKILLTNTKILKIPSNCRAIIGKISNENNKLKTLGKAGRSRWLNKRPIIRGVAMNPVDHPHGGGEGKTSGGRPSVSPWGKLCKNSKKFKKYF</sequence>
<feature type="region of interest" description="Disordered" evidence="7">
    <location>
        <begin position="224"/>
        <end position="249"/>
    </location>
</feature>
<dbReference type="GO" id="GO:0016740">
    <property type="term" value="F:transferase activity"/>
    <property type="evidence" value="ECO:0007669"/>
    <property type="project" value="InterPro"/>
</dbReference>
<dbReference type="InterPro" id="IPR014722">
    <property type="entry name" value="Rib_uL2_dom2"/>
</dbReference>
<evidence type="ECO:0000256" key="6">
    <source>
        <dbReference type="ARBA" id="ARBA00023274"/>
    </source>
</evidence>
<dbReference type="SMART" id="SM01383">
    <property type="entry name" value="Ribosomal_L2"/>
    <property type="match status" value="1"/>
</dbReference>
<comment type="similarity">
    <text evidence="2">Belongs to the universal ribosomal protein uL2 family.</text>
</comment>
<dbReference type="GO" id="GO:0003723">
    <property type="term" value="F:RNA binding"/>
    <property type="evidence" value="ECO:0007669"/>
    <property type="project" value="InterPro"/>
</dbReference>
<dbReference type="InterPro" id="IPR002171">
    <property type="entry name" value="Ribosomal_uL2"/>
</dbReference>
<reference evidence="10" key="1">
    <citation type="submission" date="2020-10" db="EMBL/GenBank/DDBJ databases">
        <title>Coscinodiscus wailesii mitochondrion complete genome.</title>
        <authorList>
            <person name="Huang H."/>
        </authorList>
    </citation>
    <scope>NUCLEOTIDE SEQUENCE</scope>
</reference>
<comment type="subcellular location">
    <subcellularLocation>
        <location evidence="1">Plastid</location>
        <location evidence="1">Chloroplast</location>
    </subcellularLocation>
</comment>
<organism evidence="10">
    <name type="scientific">Coscinodiscus wailesii</name>
    <dbReference type="NCBI Taxonomy" id="671091"/>
    <lineage>
        <taxon>Eukaryota</taxon>
        <taxon>Sar</taxon>
        <taxon>Stramenopiles</taxon>
        <taxon>Ochrophyta</taxon>
        <taxon>Bacillariophyta</taxon>
        <taxon>Coscinodiscophyceae</taxon>
        <taxon>Coscinodiscophycidae</taxon>
        <taxon>Coscinodiscales</taxon>
        <taxon>Coscinodiscaceae</taxon>
        <taxon>Coscinodiscus</taxon>
    </lineage>
</organism>
<dbReference type="Gene3D" id="2.40.50.140">
    <property type="entry name" value="Nucleic acid-binding proteins"/>
    <property type="match status" value="1"/>
</dbReference>
<dbReference type="EMBL" id="MW122841">
    <property type="protein sequence ID" value="QQP21859.1"/>
    <property type="molecule type" value="Genomic_DNA"/>
</dbReference>
<name>A0A7T8G4T7_9STRA</name>
<dbReference type="PIRSF" id="PIRSF002158">
    <property type="entry name" value="Ribosomal_L2"/>
    <property type="match status" value="1"/>
</dbReference>
<feature type="domain" description="Large ribosomal subunit protein uL2 RNA-binding" evidence="9">
    <location>
        <begin position="42"/>
        <end position="118"/>
    </location>
</feature>
<evidence type="ECO:0000256" key="3">
    <source>
        <dbReference type="ARBA" id="ARBA00022528"/>
    </source>
</evidence>
<dbReference type="InterPro" id="IPR022666">
    <property type="entry name" value="Ribosomal_uL2_RNA-bd_dom"/>
</dbReference>
<dbReference type="GO" id="GO:0009507">
    <property type="term" value="C:chloroplast"/>
    <property type="evidence" value="ECO:0007669"/>
    <property type="project" value="UniProtKB-SubCell"/>
</dbReference>
<gene>
    <name evidence="10" type="primary">rpl2</name>
</gene>
<dbReference type="Pfam" id="PF03947">
    <property type="entry name" value="Ribosomal_L2_C"/>
    <property type="match status" value="1"/>
</dbReference>
<dbReference type="GO" id="GO:0003735">
    <property type="term" value="F:structural constituent of ribosome"/>
    <property type="evidence" value="ECO:0007669"/>
    <property type="project" value="InterPro"/>
</dbReference>
<dbReference type="InterPro" id="IPR005880">
    <property type="entry name" value="Ribosomal_uL2_bac/org-type"/>
</dbReference>
<dbReference type="PANTHER" id="PTHR13691:SF5">
    <property type="entry name" value="LARGE RIBOSOMAL SUBUNIT PROTEIN UL2M"/>
    <property type="match status" value="1"/>
</dbReference>
<dbReference type="GO" id="GO:0005762">
    <property type="term" value="C:mitochondrial large ribosomal subunit"/>
    <property type="evidence" value="ECO:0007669"/>
    <property type="project" value="TreeGrafter"/>
</dbReference>
<dbReference type="InterPro" id="IPR022669">
    <property type="entry name" value="Ribosomal_uL2_C"/>
</dbReference>
<keyword evidence="4" id="KW-0934">Plastid</keyword>
<dbReference type="InterPro" id="IPR022671">
    <property type="entry name" value="Ribosomal_uL2_CS"/>
</dbReference>
<dbReference type="RefSeq" id="YP_010147298.1">
    <property type="nucleotide sequence ID" value="NC_057078.1"/>
</dbReference>
<dbReference type="FunFam" id="4.10.950.10:FF:000001">
    <property type="entry name" value="50S ribosomal protein L2"/>
    <property type="match status" value="1"/>
</dbReference>
<keyword evidence="10" id="KW-0496">Mitochondrion</keyword>
<dbReference type="GO" id="GO:0032543">
    <property type="term" value="P:mitochondrial translation"/>
    <property type="evidence" value="ECO:0007669"/>
    <property type="project" value="TreeGrafter"/>
</dbReference>
<dbReference type="NCBIfam" id="TIGR01171">
    <property type="entry name" value="rplB_bact"/>
    <property type="match status" value="1"/>
</dbReference>
<dbReference type="SUPFAM" id="SSF50249">
    <property type="entry name" value="Nucleic acid-binding proteins"/>
    <property type="match status" value="1"/>
</dbReference>
<dbReference type="SMART" id="SM01382">
    <property type="entry name" value="Ribosomal_L2_C"/>
    <property type="match status" value="1"/>
</dbReference>
<dbReference type="GeneID" id="67145377"/>
<dbReference type="Gene3D" id="2.30.30.30">
    <property type="match status" value="1"/>
</dbReference>
<evidence type="ECO:0000256" key="7">
    <source>
        <dbReference type="SAM" id="MobiDB-lite"/>
    </source>
</evidence>
<evidence type="ECO:0000313" key="10">
    <source>
        <dbReference type="EMBL" id="QQP21859.1"/>
    </source>
</evidence>
<dbReference type="SUPFAM" id="SSF50104">
    <property type="entry name" value="Translation proteins SH3-like domain"/>
    <property type="match status" value="1"/>
</dbReference>
<evidence type="ECO:0000256" key="5">
    <source>
        <dbReference type="ARBA" id="ARBA00022980"/>
    </source>
</evidence>
<accession>A0A7T8G4T7</accession>
<feature type="domain" description="Large ribosomal subunit protein uL2 C-terminal" evidence="8">
    <location>
        <begin position="124"/>
        <end position="252"/>
    </location>
</feature>
<keyword evidence="6" id="KW-0687">Ribonucleoprotein</keyword>
<dbReference type="InterPro" id="IPR014726">
    <property type="entry name" value="Ribosomal_uL2_dom3"/>
</dbReference>
<evidence type="ECO:0000256" key="2">
    <source>
        <dbReference type="ARBA" id="ARBA00005636"/>
    </source>
</evidence>